<accession>A0ACC2IK39</accession>
<evidence type="ECO:0000313" key="1">
    <source>
        <dbReference type="EMBL" id="KAJ8115499.1"/>
    </source>
</evidence>
<dbReference type="EMBL" id="JAPHNI010000136">
    <property type="protein sequence ID" value="KAJ8115499.1"/>
    <property type="molecule type" value="Genomic_DNA"/>
</dbReference>
<evidence type="ECO:0000313" key="2">
    <source>
        <dbReference type="Proteomes" id="UP001153331"/>
    </source>
</evidence>
<gene>
    <name evidence="1" type="ORF">OPT61_g2862</name>
</gene>
<comment type="caution">
    <text evidence="1">The sequence shown here is derived from an EMBL/GenBank/DDBJ whole genome shotgun (WGS) entry which is preliminary data.</text>
</comment>
<name>A0ACC2IK39_9PLEO</name>
<keyword evidence="2" id="KW-1185">Reference proteome</keyword>
<organism evidence="1 2">
    <name type="scientific">Boeremia exigua</name>
    <dbReference type="NCBI Taxonomy" id="749465"/>
    <lineage>
        <taxon>Eukaryota</taxon>
        <taxon>Fungi</taxon>
        <taxon>Dikarya</taxon>
        <taxon>Ascomycota</taxon>
        <taxon>Pezizomycotina</taxon>
        <taxon>Dothideomycetes</taxon>
        <taxon>Pleosporomycetidae</taxon>
        <taxon>Pleosporales</taxon>
        <taxon>Pleosporineae</taxon>
        <taxon>Didymellaceae</taxon>
        <taxon>Boeremia</taxon>
    </lineage>
</organism>
<proteinExistence type="predicted"/>
<dbReference type="Proteomes" id="UP001153331">
    <property type="component" value="Unassembled WGS sequence"/>
</dbReference>
<reference evidence="1" key="1">
    <citation type="submission" date="2022-11" db="EMBL/GenBank/DDBJ databases">
        <title>Genome Sequence of Boeremia exigua.</title>
        <authorList>
            <person name="Buettner E."/>
        </authorList>
    </citation>
    <scope>NUCLEOTIDE SEQUENCE</scope>
    <source>
        <strain evidence="1">CU02</strain>
    </source>
</reference>
<sequence length="150" mass="17202">MMWSPQAFQQAQARMDEQAQKDRDKALKKAEMKELKAANKQYNDIIAEEKRVRRVREKEDRAKLQAVKAAEVAKRKAKKEHQKQAQDAEKSIQLPKTVKRKLLQSAAPRKKQNRGGVGGGSQPIAHERSLSPPTRTSTHGRKLKVLKRFR</sequence>
<protein>
    <submittedName>
        <fullName evidence="1">Uncharacterized protein</fullName>
    </submittedName>
</protein>